<comment type="caution">
    <text evidence="1">The sequence shown here is derived from an EMBL/GenBank/DDBJ whole genome shotgun (WGS) entry which is preliminary data.</text>
</comment>
<dbReference type="STRING" id="156892.BM477_01335"/>
<dbReference type="Pfam" id="PF10722">
    <property type="entry name" value="YbjN"/>
    <property type="match status" value="1"/>
</dbReference>
<dbReference type="EMBL" id="MPDM01000001">
    <property type="protein sequence ID" value="OKL50624.1"/>
    <property type="molecule type" value="Genomic_DNA"/>
</dbReference>
<evidence type="ECO:0000313" key="2">
    <source>
        <dbReference type="Proteomes" id="UP000186465"/>
    </source>
</evidence>
<dbReference type="AlphaFoldDB" id="A0A1Q5PSQ9"/>
<keyword evidence="2" id="KW-1185">Reference proteome</keyword>
<sequence>MSNPTPDNTQLRPLTIERITELFDSQGFNYQVTDGQIQTGFGDVPMQIQLEAGGAFVLFRGMWHASLSEQNAAIANSHISQRHRTTYFPTFYTIQDNDGYQVIADVCLFIGQPGAEGQSAGITDAQLASYLGVFEMLEREISELSEAVTADLS</sequence>
<evidence type="ECO:0000313" key="1">
    <source>
        <dbReference type="EMBL" id="OKL50624.1"/>
    </source>
</evidence>
<name>A0A1Q5PSQ9_9ACTO</name>
<accession>A0A1Q5PSQ9</accession>
<protein>
    <submittedName>
        <fullName evidence="1">Uncharacterized protein</fullName>
    </submittedName>
</protein>
<dbReference type="InterPro" id="IPR019660">
    <property type="entry name" value="Put_sensory_transdc_reg_YbjN"/>
</dbReference>
<proteinExistence type="predicted"/>
<gene>
    <name evidence="1" type="ORF">BM477_01335</name>
</gene>
<reference evidence="2" key="1">
    <citation type="submission" date="2016-11" db="EMBL/GenBank/DDBJ databases">
        <title>Actinomyces gypaetusis sp. nov. isolated from Gypaetus barbatus in Qinghai Tibet Plateau China.</title>
        <authorList>
            <person name="Meng X."/>
        </authorList>
    </citation>
    <scope>NUCLEOTIDE SEQUENCE [LARGE SCALE GENOMIC DNA]</scope>
    <source>
        <strain evidence="2">DSM 15383</strain>
    </source>
</reference>
<dbReference type="RefSeq" id="WP_075360861.1">
    <property type="nucleotide sequence ID" value="NZ_MPDM01000001.1"/>
</dbReference>
<dbReference type="Proteomes" id="UP000186465">
    <property type="component" value="Unassembled WGS sequence"/>
</dbReference>
<dbReference type="OrthoDB" id="3254682at2"/>
<organism evidence="1 2">
    <name type="scientific">Boudabousia marimammalium</name>
    <dbReference type="NCBI Taxonomy" id="156892"/>
    <lineage>
        <taxon>Bacteria</taxon>
        <taxon>Bacillati</taxon>
        <taxon>Actinomycetota</taxon>
        <taxon>Actinomycetes</taxon>
        <taxon>Actinomycetales</taxon>
        <taxon>Actinomycetaceae</taxon>
        <taxon>Boudabousia</taxon>
    </lineage>
</organism>